<evidence type="ECO:0000256" key="22">
    <source>
        <dbReference type="PROSITE-ProRule" id="PRU10141"/>
    </source>
</evidence>
<keyword evidence="10" id="KW-0808">Transferase</keyword>
<feature type="transmembrane region" description="Helical" evidence="24">
    <location>
        <begin position="527"/>
        <end position="550"/>
    </location>
</feature>
<dbReference type="InterPro" id="IPR000719">
    <property type="entry name" value="Prot_kinase_dom"/>
</dbReference>
<dbReference type="PANTHER" id="PTHR47985:SF31">
    <property type="entry name" value="SERINE_THREONINE-PROTEIN KINASE PBL26-RELATED"/>
    <property type="match status" value="1"/>
</dbReference>
<keyword evidence="27" id="KW-1185">Reference proteome</keyword>
<dbReference type="Proteomes" id="UP001428341">
    <property type="component" value="Unassembled WGS sequence"/>
</dbReference>
<keyword evidence="14" id="KW-0611">Plant defense</keyword>
<accession>A0AAP0MBV4</accession>
<evidence type="ECO:0000256" key="23">
    <source>
        <dbReference type="SAM" id="MobiDB-lite"/>
    </source>
</evidence>
<name>A0AAP0MBV4_9ROSI</name>
<dbReference type="FunFam" id="3.30.200.20:FF:000248">
    <property type="entry name" value="Serine/threonine-protein kinase PBS1"/>
    <property type="match status" value="1"/>
</dbReference>
<evidence type="ECO:0000256" key="9">
    <source>
        <dbReference type="ARBA" id="ARBA00022553"/>
    </source>
</evidence>
<evidence type="ECO:0000256" key="14">
    <source>
        <dbReference type="ARBA" id="ARBA00022821"/>
    </source>
</evidence>
<evidence type="ECO:0000256" key="5">
    <source>
        <dbReference type="ARBA" id="ARBA00012513"/>
    </source>
</evidence>
<dbReference type="PROSITE" id="PS50011">
    <property type="entry name" value="PROTEIN_KINASE_DOM"/>
    <property type="match status" value="1"/>
</dbReference>
<evidence type="ECO:0000256" key="8">
    <source>
        <dbReference type="ARBA" id="ARBA00022527"/>
    </source>
</evidence>
<dbReference type="Gene3D" id="1.10.3730.20">
    <property type="match status" value="1"/>
</dbReference>
<feature type="transmembrane region" description="Helical" evidence="24">
    <location>
        <begin position="773"/>
        <end position="793"/>
    </location>
</feature>
<dbReference type="SMART" id="SM00220">
    <property type="entry name" value="S_TKc"/>
    <property type="match status" value="1"/>
</dbReference>
<keyword evidence="18" id="KW-0564">Palmitate</keyword>
<feature type="domain" description="Protein kinase" evidence="25">
    <location>
        <begin position="89"/>
        <end position="366"/>
    </location>
</feature>
<evidence type="ECO:0000256" key="19">
    <source>
        <dbReference type="ARBA" id="ARBA00023288"/>
    </source>
</evidence>
<keyword evidence="19" id="KW-0449">Lipoprotein</keyword>
<feature type="transmembrane region" description="Helical" evidence="24">
    <location>
        <begin position="737"/>
        <end position="753"/>
    </location>
</feature>
<keyword evidence="9" id="KW-0597">Phosphoprotein</keyword>
<evidence type="ECO:0000256" key="18">
    <source>
        <dbReference type="ARBA" id="ARBA00023139"/>
    </source>
</evidence>
<dbReference type="InterPro" id="IPR037185">
    <property type="entry name" value="EmrE-like"/>
</dbReference>
<gene>
    <name evidence="26" type="ORF">WN944_016558</name>
</gene>
<feature type="transmembrane region" description="Helical" evidence="24">
    <location>
        <begin position="675"/>
        <end position="692"/>
    </location>
</feature>
<keyword evidence="15 22" id="KW-0067">ATP-binding</keyword>
<comment type="caution">
    <text evidence="26">The sequence shown here is derived from an EMBL/GenBank/DDBJ whole genome shotgun (WGS) entry which is preliminary data.</text>
</comment>
<dbReference type="InterPro" id="IPR008271">
    <property type="entry name" value="Ser/Thr_kinase_AS"/>
</dbReference>
<evidence type="ECO:0000313" key="26">
    <source>
        <dbReference type="EMBL" id="KAK9201357.1"/>
    </source>
</evidence>
<dbReference type="GO" id="GO:0004674">
    <property type="term" value="F:protein serine/threonine kinase activity"/>
    <property type="evidence" value="ECO:0007669"/>
    <property type="project" value="UniProtKB-KW"/>
</dbReference>
<evidence type="ECO:0000256" key="16">
    <source>
        <dbReference type="ARBA" id="ARBA00022989"/>
    </source>
</evidence>
<dbReference type="InterPro" id="IPR009262">
    <property type="entry name" value="SLC35_F1/F2/F6"/>
</dbReference>
<organism evidence="26 27">
    <name type="scientific">Citrus x changshan-huyou</name>
    <dbReference type="NCBI Taxonomy" id="2935761"/>
    <lineage>
        <taxon>Eukaryota</taxon>
        <taxon>Viridiplantae</taxon>
        <taxon>Streptophyta</taxon>
        <taxon>Embryophyta</taxon>
        <taxon>Tracheophyta</taxon>
        <taxon>Spermatophyta</taxon>
        <taxon>Magnoliopsida</taxon>
        <taxon>eudicotyledons</taxon>
        <taxon>Gunneridae</taxon>
        <taxon>Pentapetalae</taxon>
        <taxon>rosids</taxon>
        <taxon>malvids</taxon>
        <taxon>Sapindales</taxon>
        <taxon>Rutaceae</taxon>
        <taxon>Aurantioideae</taxon>
        <taxon>Citrus</taxon>
    </lineage>
</organism>
<evidence type="ECO:0000256" key="12">
    <source>
        <dbReference type="ARBA" id="ARBA00022741"/>
    </source>
</evidence>
<comment type="catalytic activity">
    <reaction evidence="20">
        <text>L-threonyl-[protein] + ATP = O-phospho-L-threonyl-[protein] + ADP + H(+)</text>
        <dbReference type="Rhea" id="RHEA:46608"/>
        <dbReference type="Rhea" id="RHEA-COMP:11060"/>
        <dbReference type="Rhea" id="RHEA-COMP:11605"/>
        <dbReference type="ChEBI" id="CHEBI:15378"/>
        <dbReference type="ChEBI" id="CHEBI:30013"/>
        <dbReference type="ChEBI" id="CHEBI:30616"/>
        <dbReference type="ChEBI" id="CHEBI:61977"/>
        <dbReference type="ChEBI" id="CHEBI:456216"/>
        <dbReference type="EC" id="2.7.11.1"/>
    </reaction>
</comment>
<comment type="catalytic activity">
    <reaction evidence="21">
        <text>L-seryl-[protein] + ATP = O-phospho-L-seryl-[protein] + ADP + H(+)</text>
        <dbReference type="Rhea" id="RHEA:17989"/>
        <dbReference type="Rhea" id="RHEA-COMP:9863"/>
        <dbReference type="Rhea" id="RHEA-COMP:11604"/>
        <dbReference type="ChEBI" id="CHEBI:15378"/>
        <dbReference type="ChEBI" id="CHEBI:29999"/>
        <dbReference type="ChEBI" id="CHEBI:30616"/>
        <dbReference type="ChEBI" id="CHEBI:83421"/>
        <dbReference type="ChEBI" id="CHEBI:456216"/>
        <dbReference type="EC" id="2.7.11.1"/>
    </reaction>
</comment>
<dbReference type="PROSITE" id="PS00108">
    <property type="entry name" value="PROTEIN_KINASE_ST"/>
    <property type="match status" value="1"/>
</dbReference>
<dbReference type="GO" id="GO:0005886">
    <property type="term" value="C:plasma membrane"/>
    <property type="evidence" value="ECO:0007669"/>
    <property type="project" value="UniProtKB-SubCell"/>
</dbReference>
<evidence type="ECO:0000256" key="10">
    <source>
        <dbReference type="ARBA" id="ARBA00022679"/>
    </source>
</evidence>
<evidence type="ECO:0000256" key="7">
    <source>
        <dbReference type="ARBA" id="ARBA00022475"/>
    </source>
</evidence>
<dbReference type="InterPro" id="IPR017441">
    <property type="entry name" value="Protein_kinase_ATP_BS"/>
</dbReference>
<keyword evidence="6" id="KW-0813">Transport</keyword>
<dbReference type="CDD" id="cd14066">
    <property type="entry name" value="STKc_IRAK"/>
    <property type="match status" value="1"/>
</dbReference>
<dbReference type="Pfam" id="PF06027">
    <property type="entry name" value="SLC35F"/>
    <property type="match status" value="1"/>
</dbReference>
<dbReference type="GO" id="GO:0045088">
    <property type="term" value="P:regulation of innate immune response"/>
    <property type="evidence" value="ECO:0007669"/>
    <property type="project" value="UniProtKB-ARBA"/>
</dbReference>
<keyword evidence="17 24" id="KW-0472">Membrane</keyword>
<keyword evidence="8" id="KW-0723">Serine/threonine-protein kinase</keyword>
<keyword evidence="12 22" id="KW-0547">Nucleotide-binding</keyword>
<feature type="compositionally biased region" description="Polar residues" evidence="23">
    <location>
        <begin position="897"/>
        <end position="917"/>
    </location>
</feature>
<evidence type="ECO:0000256" key="17">
    <source>
        <dbReference type="ARBA" id="ARBA00023136"/>
    </source>
</evidence>
<dbReference type="GO" id="GO:0045087">
    <property type="term" value="P:innate immune response"/>
    <property type="evidence" value="ECO:0007669"/>
    <property type="project" value="UniProtKB-ARBA"/>
</dbReference>
<keyword evidence="13" id="KW-0418">Kinase</keyword>
<dbReference type="PANTHER" id="PTHR47985">
    <property type="entry name" value="OS07G0668900 PROTEIN"/>
    <property type="match status" value="1"/>
</dbReference>
<feature type="compositionally biased region" description="Low complexity" evidence="23">
    <location>
        <begin position="56"/>
        <end position="69"/>
    </location>
</feature>
<evidence type="ECO:0000313" key="27">
    <source>
        <dbReference type="Proteomes" id="UP001428341"/>
    </source>
</evidence>
<evidence type="ECO:0000256" key="20">
    <source>
        <dbReference type="ARBA" id="ARBA00047899"/>
    </source>
</evidence>
<keyword evidence="7" id="KW-1003">Cell membrane</keyword>
<comment type="subcellular location">
    <subcellularLocation>
        <location evidence="2">Cell membrane</location>
        <topology evidence="2">Lipid-anchor</topology>
    </subcellularLocation>
    <subcellularLocation>
        <location evidence="1">Membrane</location>
        <topology evidence="1">Multi-pass membrane protein</topology>
    </subcellularLocation>
</comment>
<feature type="transmembrane region" description="Helical" evidence="24">
    <location>
        <begin position="828"/>
        <end position="849"/>
    </location>
</feature>
<feature type="region of interest" description="Disordered" evidence="23">
    <location>
        <begin position="894"/>
        <end position="917"/>
    </location>
</feature>
<evidence type="ECO:0000256" key="24">
    <source>
        <dbReference type="SAM" id="Phobius"/>
    </source>
</evidence>
<dbReference type="PROSITE" id="PS00107">
    <property type="entry name" value="PROTEIN_KINASE_ATP"/>
    <property type="match status" value="1"/>
</dbReference>
<dbReference type="GO" id="GO:0022857">
    <property type="term" value="F:transmembrane transporter activity"/>
    <property type="evidence" value="ECO:0007669"/>
    <property type="project" value="InterPro"/>
</dbReference>
<comment type="similarity">
    <text evidence="3">Belongs to the SLC35F solute transporter family.</text>
</comment>
<dbReference type="Gene3D" id="1.10.510.10">
    <property type="entry name" value="Transferase(Phosphotransferase) domain 1"/>
    <property type="match status" value="1"/>
</dbReference>
<evidence type="ECO:0000256" key="3">
    <source>
        <dbReference type="ARBA" id="ARBA00007863"/>
    </source>
</evidence>
<protein>
    <recommendedName>
        <fullName evidence="5">non-specific serine/threonine protein kinase</fullName>
        <ecNumber evidence="5">2.7.11.1</ecNumber>
    </recommendedName>
</protein>
<feature type="transmembrane region" description="Helical" evidence="24">
    <location>
        <begin position="643"/>
        <end position="663"/>
    </location>
</feature>
<keyword evidence="11 24" id="KW-0812">Transmembrane</keyword>
<dbReference type="SUPFAM" id="SSF103481">
    <property type="entry name" value="Multidrug resistance efflux transporter EmrE"/>
    <property type="match status" value="1"/>
</dbReference>
<evidence type="ECO:0000259" key="25">
    <source>
        <dbReference type="PROSITE" id="PS50011"/>
    </source>
</evidence>
<evidence type="ECO:0000256" key="13">
    <source>
        <dbReference type="ARBA" id="ARBA00022777"/>
    </source>
</evidence>
<evidence type="ECO:0000256" key="6">
    <source>
        <dbReference type="ARBA" id="ARBA00022448"/>
    </source>
</evidence>
<dbReference type="SUPFAM" id="SSF56112">
    <property type="entry name" value="Protein kinase-like (PK-like)"/>
    <property type="match status" value="1"/>
</dbReference>
<feature type="transmembrane region" description="Helical" evidence="24">
    <location>
        <begin position="861"/>
        <end position="879"/>
    </location>
</feature>
<dbReference type="GO" id="GO:0031349">
    <property type="term" value="P:positive regulation of defense response"/>
    <property type="evidence" value="ECO:0007669"/>
    <property type="project" value="UniProtKB-ARBA"/>
</dbReference>
<sequence length="917" mass="100720">MSCFSCFSSRRINTSKKLQQSPGSPPNKEPASPAPRHQNLKTKPAQEPADDHKEANNNNNNNNKEAAGNNNIAAQTFTFRELATATKNFRQECLIGEGGFGRVYKGKLEKTAQVVAVKQLDRNGLQGNKEFIVEVLMLSLLHHDNLVNLIGYCADGEQRLLVYEYMPLRSLEDHLLDIGPEQKPIDWFTRMKIALGAAKGLEYLHDKANPPVIYRDLKSSNILLDSEFNAKLSDFGLAKLGPIGDKTHVSSRVMGTYGYCAPEYQRTGQLTVKSDVYTFGVVLLELITGRRAIDTTRPTYEQNLVTWAQPFFKDPNRYPQLADPLLQGEFPVRGLNQAVAVSAMCVQEESSVRPLMSDVVSALSFLGSDPDADTATAPAPHKPPPCDHQNMNMMDQNGYYQDEEKSQMERKRAVAEAIQWGCNSRHVATSICCLGERNTPSFLRRRGSVSEFILSAGELCCDYDLGILVLPWRKYILFDSCFGSTDMTSEVWKWGLGLIYIVAVAIIWIAASFVVQSVVDAGVSPFLVTYICNSLFVVYIPIAEIGRYLVDTYGSVLFWKNRKSGTLQELGDSEKAILLEESNVGVKGEESPQSLILQEGEIGQQEKNIDSGSEFVSDEFQCSLPVVEVEEFAAKGRWTRTRVAKVSLLICPFWFLAQLTFNLSLKYTTVTSNTILSSTSSLFTFLVSLLFLGEKFTWVKLVSVLLCMAGTIIVSLGDSENSSSVSATASNPLLGDILSLASAGLYAVYITLIRKKLPDDDGKNGDASMAQFLGFLGLFNLIIFLPVALILHFTKLEPFYKLTLKQFGLIVGKGLLDNVLSDYLWAKAVLLTTATVATAGLTIQVPLAAVVDSLTGNAPKLLDYLGAVAVIIGFGGINIPDGALSRSKDASLELETENASSSEQEHTSLQQDTTVIS</sequence>
<feature type="transmembrane region" description="Helical" evidence="24">
    <location>
        <begin position="699"/>
        <end position="717"/>
    </location>
</feature>
<feature type="region of interest" description="Disordered" evidence="23">
    <location>
        <begin position="14"/>
        <end position="69"/>
    </location>
</feature>
<dbReference type="FunFam" id="1.10.510.10:FF:000032">
    <property type="entry name" value="Serine/threonine-protein kinase PBS1"/>
    <property type="match status" value="1"/>
</dbReference>
<evidence type="ECO:0000256" key="21">
    <source>
        <dbReference type="ARBA" id="ARBA00048679"/>
    </source>
</evidence>
<evidence type="ECO:0000256" key="11">
    <source>
        <dbReference type="ARBA" id="ARBA00022692"/>
    </source>
</evidence>
<dbReference type="AlphaFoldDB" id="A0AAP0MBV4"/>
<dbReference type="Pfam" id="PF00069">
    <property type="entry name" value="Pkinase"/>
    <property type="match status" value="1"/>
</dbReference>
<reference evidence="26 27" key="1">
    <citation type="submission" date="2024-05" db="EMBL/GenBank/DDBJ databases">
        <title>Haplotype-resolved chromosome-level genome assembly of Huyou (Citrus changshanensis).</title>
        <authorList>
            <person name="Miao C."/>
            <person name="Chen W."/>
            <person name="Wu Y."/>
            <person name="Wang L."/>
            <person name="Zhao S."/>
            <person name="Grierson D."/>
            <person name="Xu C."/>
            <person name="Chen K."/>
        </authorList>
    </citation>
    <scope>NUCLEOTIDE SEQUENCE [LARGE SCALE GENOMIC DNA]</scope>
    <source>
        <strain evidence="26">01-14</strain>
        <tissue evidence="26">Leaf</tissue>
    </source>
</reference>
<keyword evidence="16 24" id="KW-1133">Transmembrane helix</keyword>
<dbReference type="Gene3D" id="3.30.200.20">
    <property type="entry name" value="Phosphorylase Kinase, domain 1"/>
    <property type="match status" value="1"/>
</dbReference>
<evidence type="ECO:0000256" key="2">
    <source>
        <dbReference type="ARBA" id="ARBA00004193"/>
    </source>
</evidence>
<feature type="transmembrane region" description="Helical" evidence="24">
    <location>
        <begin position="494"/>
        <end position="515"/>
    </location>
</feature>
<dbReference type="InterPro" id="IPR011009">
    <property type="entry name" value="Kinase-like_dom_sf"/>
</dbReference>
<dbReference type="EC" id="2.7.11.1" evidence="5"/>
<feature type="binding site" evidence="22">
    <location>
        <position position="118"/>
    </location>
    <ligand>
        <name>ATP</name>
        <dbReference type="ChEBI" id="CHEBI:30616"/>
    </ligand>
</feature>
<evidence type="ECO:0000256" key="4">
    <source>
        <dbReference type="ARBA" id="ARBA00008684"/>
    </source>
</evidence>
<evidence type="ECO:0000256" key="1">
    <source>
        <dbReference type="ARBA" id="ARBA00004141"/>
    </source>
</evidence>
<evidence type="ECO:0000256" key="15">
    <source>
        <dbReference type="ARBA" id="ARBA00022840"/>
    </source>
</evidence>
<dbReference type="EMBL" id="JBCGBO010000005">
    <property type="protein sequence ID" value="KAK9201357.1"/>
    <property type="molecule type" value="Genomic_DNA"/>
</dbReference>
<proteinExistence type="inferred from homology"/>
<comment type="similarity">
    <text evidence="4">Belongs to the protein kinase superfamily. Ser/Thr protein kinase family.</text>
</comment>
<dbReference type="GO" id="GO:0005524">
    <property type="term" value="F:ATP binding"/>
    <property type="evidence" value="ECO:0007669"/>
    <property type="project" value="UniProtKB-UniRule"/>
</dbReference>